<reference evidence="7" key="1">
    <citation type="submission" date="2016-12" db="EMBL/GenBank/DDBJ databases">
        <title>Discovery of methanogenic haloarchaea.</title>
        <authorList>
            <person name="Sorokin D.Y."/>
            <person name="Makarova K.S."/>
            <person name="Abbas B."/>
            <person name="Ferrer M."/>
            <person name="Golyshin P.N."/>
        </authorList>
    </citation>
    <scope>NUCLEOTIDE SEQUENCE [LARGE SCALE GENOMIC DNA]</scope>
    <source>
        <strain evidence="7">HMET1</strain>
    </source>
</reference>
<dbReference type="InParanoid" id="A0A1Q6DXL0"/>
<evidence type="ECO:0000259" key="6">
    <source>
        <dbReference type="PROSITE" id="PS51918"/>
    </source>
</evidence>
<name>A0A1Q6DXL0_METT1</name>
<comment type="cofactor">
    <cofactor evidence="1">
        <name>[4Fe-4S] cluster</name>
        <dbReference type="ChEBI" id="CHEBI:49883"/>
    </cofactor>
</comment>
<dbReference type="AlphaFoldDB" id="A0A1Q6DXL0"/>
<feature type="domain" description="Radical SAM core" evidence="6">
    <location>
        <begin position="22"/>
        <end position="299"/>
    </location>
</feature>
<comment type="caution">
    <text evidence="7">The sequence shown here is derived from an EMBL/GenBank/DDBJ whole genome shotgun (WGS) entry which is preliminary data.</text>
</comment>
<evidence type="ECO:0000256" key="1">
    <source>
        <dbReference type="ARBA" id="ARBA00001966"/>
    </source>
</evidence>
<evidence type="ECO:0000256" key="5">
    <source>
        <dbReference type="ARBA" id="ARBA00023014"/>
    </source>
</evidence>
<keyword evidence="5" id="KW-0411">Iron-sulfur</keyword>
<dbReference type="InterPro" id="IPR051198">
    <property type="entry name" value="BchE-like"/>
</dbReference>
<dbReference type="PANTHER" id="PTHR43409">
    <property type="entry name" value="ANAEROBIC MAGNESIUM-PROTOPORPHYRIN IX MONOMETHYL ESTER CYCLASE-RELATED"/>
    <property type="match status" value="1"/>
</dbReference>
<dbReference type="SUPFAM" id="SSF102114">
    <property type="entry name" value="Radical SAM enzymes"/>
    <property type="match status" value="1"/>
</dbReference>
<dbReference type="EMBL" id="MSDW01000001">
    <property type="protein sequence ID" value="OKY79093.1"/>
    <property type="molecule type" value="Genomic_DNA"/>
</dbReference>
<evidence type="ECO:0000256" key="3">
    <source>
        <dbReference type="ARBA" id="ARBA00022723"/>
    </source>
</evidence>
<dbReference type="SMART" id="SM00729">
    <property type="entry name" value="Elp3"/>
    <property type="match status" value="1"/>
</dbReference>
<dbReference type="InterPro" id="IPR058240">
    <property type="entry name" value="rSAM_sf"/>
</dbReference>
<gene>
    <name evidence="7" type="ORF">BTN85_1599</name>
</gene>
<evidence type="ECO:0000313" key="8">
    <source>
        <dbReference type="Proteomes" id="UP000185744"/>
    </source>
</evidence>
<dbReference type="GO" id="GO:0003824">
    <property type="term" value="F:catalytic activity"/>
    <property type="evidence" value="ECO:0007669"/>
    <property type="project" value="InterPro"/>
</dbReference>
<evidence type="ECO:0000256" key="2">
    <source>
        <dbReference type="ARBA" id="ARBA00022691"/>
    </source>
</evidence>
<evidence type="ECO:0000256" key="4">
    <source>
        <dbReference type="ARBA" id="ARBA00023004"/>
    </source>
</evidence>
<dbReference type="SFLD" id="SFLDS00029">
    <property type="entry name" value="Radical_SAM"/>
    <property type="match status" value="1"/>
</dbReference>
<dbReference type="InterPro" id="IPR013785">
    <property type="entry name" value="Aldolase_TIM"/>
</dbReference>
<dbReference type="InterPro" id="IPR007197">
    <property type="entry name" value="rSAM"/>
</dbReference>
<keyword evidence="8" id="KW-1185">Reference proteome</keyword>
<dbReference type="PANTHER" id="PTHR43409:SF4">
    <property type="entry name" value="RADICAL SAM SUPERFAMILY PROTEIN"/>
    <property type="match status" value="1"/>
</dbReference>
<dbReference type="Proteomes" id="UP000185744">
    <property type="component" value="Unassembled WGS sequence"/>
</dbReference>
<proteinExistence type="predicted"/>
<keyword evidence="4" id="KW-0408">Iron</keyword>
<organism evidence="7 8">
    <name type="scientific">Methanohalarchaeum thermophilum</name>
    <dbReference type="NCBI Taxonomy" id="1903181"/>
    <lineage>
        <taxon>Archaea</taxon>
        <taxon>Methanobacteriati</taxon>
        <taxon>Methanobacteriota</taxon>
        <taxon>Methanonatronarchaeia</taxon>
        <taxon>Methanonatronarchaeales</taxon>
        <taxon>Methanonatronarchaeaceae</taxon>
        <taxon>Candidatus Methanohalarchaeum</taxon>
    </lineage>
</organism>
<sequence length="365" mass="42130">MVNGLRSYSFEVSESWIRPTSEIEMNSLLLRVTRNCPWGKCRFCDCYQSDFELRSVKEIKKDVDAVYKIYKKINSLIGKIGWEKAAVELSRLYDRSSEELSHSELMNLYNIKMVYDWCSSSFSPVFLQDADNLVMKTEDLTSILDYIEENLSPSSISTYARSNSLVKKGIEDLKSLRRAGLSRCHVGLESGDDKVLDYINKGVSSEEHVLGGKKAIKAGLDLAEYVMPGIGGRKRSKQHAKETASVLNQINPDQVLIRPYVPRKNTPLYKDYKRGKFELTSPKERLKELKKLIIQLNIKTRICFDQPVMNSWYKTPEHKKHLFKCSSKGYKLPEEEKRLIKIMEKGKKLKKKSHIHPKDLIDQSF</sequence>
<dbReference type="InterPro" id="IPR006638">
    <property type="entry name" value="Elp3/MiaA/NifB-like_rSAM"/>
</dbReference>
<protein>
    <submittedName>
        <fullName evidence="7">Radical SAM superfamily enzyme</fullName>
    </submittedName>
</protein>
<dbReference type="PROSITE" id="PS51918">
    <property type="entry name" value="RADICAL_SAM"/>
    <property type="match status" value="1"/>
</dbReference>
<dbReference type="Gene3D" id="3.20.20.70">
    <property type="entry name" value="Aldolase class I"/>
    <property type="match status" value="1"/>
</dbReference>
<keyword evidence="3" id="KW-0479">Metal-binding</keyword>
<accession>A0A1Q6DXL0</accession>
<evidence type="ECO:0000313" key="7">
    <source>
        <dbReference type="EMBL" id="OKY79093.1"/>
    </source>
</evidence>
<dbReference type="GO" id="GO:0051536">
    <property type="term" value="F:iron-sulfur cluster binding"/>
    <property type="evidence" value="ECO:0007669"/>
    <property type="project" value="UniProtKB-KW"/>
</dbReference>
<keyword evidence="2" id="KW-0949">S-adenosyl-L-methionine</keyword>
<dbReference type="Pfam" id="PF04055">
    <property type="entry name" value="Radical_SAM"/>
    <property type="match status" value="1"/>
</dbReference>
<dbReference type="SFLD" id="SFLDG01095">
    <property type="entry name" value="Uncharacterised_Radical_SAM_Su"/>
    <property type="match status" value="1"/>
</dbReference>
<dbReference type="STRING" id="1903181.BTN85_1599"/>
<dbReference type="GO" id="GO:0046872">
    <property type="term" value="F:metal ion binding"/>
    <property type="evidence" value="ECO:0007669"/>
    <property type="project" value="UniProtKB-KW"/>
</dbReference>